<sequence length="319" mass="34402">MTFNAVKVEKLASYGLELLQRQIVLPSRITIKSGAEFQGALGDAITIKIGARTKARRAKIRPATEAERQIQFSDLSEQKTHVTLTDRIYSAVGLEDEKAKLDVEDVFSQVVAPQVRAIAVDYENLLAEEIAGAPYKHVVPVDPDHPYEAFVEANRLLGLSFVPDENRTLLVGANFEAALRKSPQFIAATSAGDAIASSLLARATLGTINGYTVVKSYALPANEAYIIHKSAFSSAWLAPVVPDGASWGKSIGLGGETGISLTWLKDYDFLVGRDRSLLHFYTGVNTTIDEPDENADNEIVAAGGFLRAVKLVLPGDTSA</sequence>
<name>A0A5Q2WBA9_9CAUD</name>
<gene>
    <name evidence="1" type="primary">17</name>
    <name evidence="1" type="ORF">SEA_SYLEON_17</name>
</gene>
<proteinExistence type="predicted"/>
<keyword evidence="2" id="KW-1185">Reference proteome</keyword>
<reference evidence="1 2" key="1">
    <citation type="submission" date="2019-09" db="EMBL/GenBank/DDBJ databases">
        <authorList>
            <person name="Falcon-Lizardi N."/>
            <person name="Rios-Rosa Y."/>
            <person name="Rivera-Cruz A."/>
            <person name="Rivera-Espinal N.S."/>
            <person name="Rodriguez-Cotto F.E."/>
            <person name="Rosa-Flores A.N."/>
            <person name="Rubin M.R."/>
            <person name="Vazquez E."/>
            <person name="Molloy S.D."/>
            <person name="Garlena R.A."/>
            <person name="Russell D.A."/>
            <person name="Pope W.H."/>
            <person name="Jacobs-Sera D."/>
            <person name="Hatfull G.F."/>
        </authorList>
    </citation>
    <scope>NUCLEOTIDE SEQUENCE [LARGE SCALE GENOMIC DNA]</scope>
</reference>
<accession>A0A5Q2WBA9</accession>
<dbReference type="EMBL" id="MN444870">
    <property type="protein sequence ID" value="QGH75746.1"/>
    <property type="molecule type" value="Genomic_DNA"/>
</dbReference>
<dbReference type="KEGG" id="vg:70081241"/>
<organism evidence="1 2">
    <name type="scientific">Gordonia phage Syleon</name>
    <dbReference type="NCBI Taxonomy" id="2653718"/>
    <lineage>
        <taxon>Viruses</taxon>
        <taxon>Duplodnaviria</taxon>
        <taxon>Heunggongvirae</taxon>
        <taxon>Uroviricota</taxon>
        <taxon>Caudoviricetes</taxon>
        <taxon>Deeyouvirinae</taxon>
        <taxon>Octobienvirus</taxon>
        <taxon>Octobienvirus syleon</taxon>
    </lineage>
</organism>
<dbReference type="RefSeq" id="YP_010246676.1">
    <property type="nucleotide sequence ID" value="NC_060137.1"/>
</dbReference>
<dbReference type="GeneID" id="70081241"/>
<dbReference type="Proteomes" id="UP000346466">
    <property type="component" value="Segment"/>
</dbReference>
<evidence type="ECO:0000313" key="1">
    <source>
        <dbReference type="EMBL" id="QGH75746.1"/>
    </source>
</evidence>
<protein>
    <submittedName>
        <fullName evidence="1">Major capsid protein</fullName>
    </submittedName>
</protein>
<evidence type="ECO:0000313" key="2">
    <source>
        <dbReference type="Proteomes" id="UP000346466"/>
    </source>
</evidence>